<proteinExistence type="predicted"/>
<accession>A0ABW1ZY60</accession>
<gene>
    <name evidence="1" type="ORF">ACFQDL_08610</name>
</gene>
<dbReference type="EMBL" id="JBHSWE010000001">
    <property type="protein sequence ID" value="MFC6670138.1"/>
    <property type="molecule type" value="Genomic_DNA"/>
</dbReference>
<dbReference type="InterPro" id="IPR015867">
    <property type="entry name" value="N-reg_PII/ATP_PRibTrfase_C"/>
</dbReference>
<reference evidence="2" key="1">
    <citation type="journal article" date="2019" name="Int. J. Syst. Evol. Microbiol.">
        <title>The Global Catalogue of Microorganisms (GCM) 10K type strain sequencing project: providing services to taxonomists for standard genome sequencing and annotation.</title>
        <authorList>
            <consortium name="The Broad Institute Genomics Platform"/>
            <consortium name="The Broad Institute Genome Sequencing Center for Infectious Disease"/>
            <person name="Wu L."/>
            <person name="Ma J."/>
        </authorList>
    </citation>
    <scope>NUCLEOTIDE SEQUENCE [LARGE SCALE GENOMIC DNA]</scope>
    <source>
        <strain evidence="2">NBRC 111756</strain>
    </source>
</reference>
<comment type="caution">
    <text evidence="1">The sequence shown here is derived from an EMBL/GenBank/DDBJ whole genome shotgun (WGS) entry which is preliminary data.</text>
</comment>
<dbReference type="PANTHER" id="PTHR41774:SF1">
    <property type="entry name" value="NGG1P INTERACTING FACTOR NIF3"/>
    <property type="match status" value="1"/>
</dbReference>
<dbReference type="RefSeq" id="WP_379908648.1">
    <property type="nucleotide sequence ID" value="NZ_JBHSWE010000001.1"/>
</dbReference>
<dbReference type="Proteomes" id="UP001596422">
    <property type="component" value="Unassembled WGS sequence"/>
</dbReference>
<dbReference type="Gene3D" id="3.30.70.120">
    <property type="match status" value="1"/>
</dbReference>
<keyword evidence="2" id="KW-1185">Reference proteome</keyword>
<evidence type="ECO:0000313" key="1">
    <source>
        <dbReference type="EMBL" id="MFC6670138.1"/>
    </source>
</evidence>
<dbReference type="PANTHER" id="PTHR41774">
    <property type="match status" value="1"/>
</dbReference>
<protein>
    <submittedName>
        <fullName evidence="1">NGG1p interacting factor NIF3</fullName>
    </submittedName>
</protein>
<organism evidence="1 2">
    <name type="scientific">Marinobacterium aestuariivivens</name>
    <dbReference type="NCBI Taxonomy" id="1698799"/>
    <lineage>
        <taxon>Bacteria</taxon>
        <taxon>Pseudomonadati</taxon>
        <taxon>Pseudomonadota</taxon>
        <taxon>Gammaproteobacteria</taxon>
        <taxon>Oceanospirillales</taxon>
        <taxon>Oceanospirillaceae</taxon>
        <taxon>Marinobacterium</taxon>
    </lineage>
</organism>
<name>A0ABW1ZY60_9GAMM</name>
<dbReference type="InterPro" id="IPR036069">
    <property type="entry name" value="DUF34/NIF3_sf"/>
</dbReference>
<sequence>MYKLCFYVPEENLETVKQALFEAGAGRIGDYDCCCWQTRGHGQFRPLAGSRPHIGSHGELEKLDEWKVEMVCADGHIREAIAALKRTHPYEEVAYDVWRLETFQD</sequence>
<dbReference type="SUPFAM" id="SSF102705">
    <property type="entry name" value="NIF3 (NGG1p interacting factor 3)-like"/>
    <property type="match status" value="1"/>
</dbReference>
<evidence type="ECO:0000313" key="2">
    <source>
        <dbReference type="Proteomes" id="UP001596422"/>
    </source>
</evidence>